<dbReference type="InterPro" id="IPR050951">
    <property type="entry name" value="Retrovirus_Pol_polyprotein"/>
</dbReference>
<evidence type="ECO:0000256" key="6">
    <source>
        <dbReference type="ARBA" id="ARBA00022918"/>
    </source>
</evidence>
<dbReference type="GO" id="GO:0003676">
    <property type="term" value="F:nucleic acid binding"/>
    <property type="evidence" value="ECO:0007669"/>
    <property type="project" value="InterPro"/>
</dbReference>
<keyword evidence="6" id="KW-0695">RNA-directed DNA polymerase</keyword>
<evidence type="ECO:0000256" key="2">
    <source>
        <dbReference type="ARBA" id="ARBA00022695"/>
    </source>
</evidence>
<evidence type="ECO:0000256" key="3">
    <source>
        <dbReference type="ARBA" id="ARBA00022722"/>
    </source>
</evidence>
<dbReference type="EMBL" id="AVOT02009918">
    <property type="protein sequence ID" value="MBW0489089.1"/>
    <property type="molecule type" value="Genomic_DNA"/>
</dbReference>
<keyword evidence="4" id="KW-0255">Endonuclease</keyword>
<evidence type="ECO:0000259" key="7">
    <source>
        <dbReference type="Pfam" id="PF17917"/>
    </source>
</evidence>
<name>A0A9Q3CPQ7_9BASI</name>
<dbReference type="AlphaFoldDB" id="A0A9Q3CPQ7"/>
<keyword evidence="1" id="KW-0808">Transferase</keyword>
<gene>
    <name evidence="8" type="ORF">O181_028804</name>
</gene>
<keyword evidence="5" id="KW-0378">Hydrolase</keyword>
<keyword evidence="9" id="KW-1185">Reference proteome</keyword>
<dbReference type="GO" id="GO:0004519">
    <property type="term" value="F:endonuclease activity"/>
    <property type="evidence" value="ECO:0007669"/>
    <property type="project" value="UniProtKB-KW"/>
</dbReference>
<dbReference type="InterPro" id="IPR036397">
    <property type="entry name" value="RNaseH_sf"/>
</dbReference>
<feature type="domain" description="Reverse transcriptase RNase H-like" evidence="7">
    <location>
        <begin position="26"/>
        <end position="132"/>
    </location>
</feature>
<evidence type="ECO:0000313" key="8">
    <source>
        <dbReference type="EMBL" id="MBW0489089.1"/>
    </source>
</evidence>
<keyword evidence="3" id="KW-0540">Nuclease</keyword>
<protein>
    <recommendedName>
        <fullName evidence="7">Reverse transcriptase RNase H-like domain-containing protein</fullName>
    </recommendedName>
</protein>
<dbReference type="InterPro" id="IPR043502">
    <property type="entry name" value="DNA/RNA_pol_sf"/>
</dbReference>
<dbReference type="InterPro" id="IPR012337">
    <property type="entry name" value="RNaseH-like_sf"/>
</dbReference>
<dbReference type="SUPFAM" id="SSF56672">
    <property type="entry name" value="DNA/RNA polymerases"/>
    <property type="match status" value="1"/>
</dbReference>
<evidence type="ECO:0000256" key="4">
    <source>
        <dbReference type="ARBA" id="ARBA00022759"/>
    </source>
</evidence>
<dbReference type="PANTHER" id="PTHR37984:SF5">
    <property type="entry name" value="PROTEIN NYNRIN-LIKE"/>
    <property type="match status" value="1"/>
</dbReference>
<organism evidence="8 9">
    <name type="scientific">Austropuccinia psidii MF-1</name>
    <dbReference type="NCBI Taxonomy" id="1389203"/>
    <lineage>
        <taxon>Eukaryota</taxon>
        <taxon>Fungi</taxon>
        <taxon>Dikarya</taxon>
        <taxon>Basidiomycota</taxon>
        <taxon>Pucciniomycotina</taxon>
        <taxon>Pucciniomycetes</taxon>
        <taxon>Pucciniales</taxon>
        <taxon>Sphaerophragmiaceae</taxon>
        <taxon>Austropuccinia</taxon>
    </lineage>
</organism>
<keyword evidence="2" id="KW-0548">Nucleotidyltransferase</keyword>
<evidence type="ECO:0000256" key="1">
    <source>
        <dbReference type="ARBA" id="ARBA00022679"/>
    </source>
</evidence>
<dbReference type="GO" id="GO:0016787">
    <property type="term" value="F:hydrolase activity"/>
    <property type="evidence" value="ECO:0007669"/>
    <property type="project" value="UniProtKB-KW"/>
</dbReference>
<dbReference type="OrthoDB" id="3227343at2759"/>
<dbReference type="Pfam" id="PF17917">
    <property type="entry name" value="RT_RNaseH"/>
    <property type="match status" value="1"/>
</dbReference>
<dbReference type="GO" id="GO:0003964">
    <property type="term" value="F:RNA-directed DNA polymerase activity"/>
    <property type="evidence" value="ECO:0007669"/>
    <property type="project" value="UniProtKB-KW"/>
</dbReference>
<dbReference type="Proteomes" id="UP000765509">
    <property type="component" value="Unassembled WGS sequence"/>
</dbReference>
<sequence>MTVERVKAFESLRQALTTAPLLLMPDFKLLFKLYIESLGDGLGAALHQVQITNDKPVEGPICFISRKIKPTEATYGESQMEFLCLFWALERLNYFLEGWFFELITDCTTVKSLLNMKTPNRHMFRWQIAIQEDRALWKNIHQLFGTNLSFSTAYHPQTNGLSERMIQTLEDMVRRLHAYGLEFNNCDGFTHDWCTLLPALELAYKTSIHSSTNQTPSILENGWNPKLPQDSLRKGLSEIHPTASSFKVML</sequence>
<dbReference type="PANTHER" id="PTHR37984">
    <property type="entry name" value="PROTEIN CBG26694"/>
    <property type="match status" value="1"/>
</dbReference>
<proteinExistence type="predicted"/>
<comment type="caution">
    <text evidence="8">The sequence shown here is derived from an EMBL/GenBank/DDBJ whole genome shotgun (WGS) entry which is preliminary data.</text>
</comment>
<reference evidence="8" key="1">
    <citation type="submission" date="2021-03" db="EMBL/GenBank/DDBJ databases">
        <title>Draft genome sequence of rust myrtle Austropuccinia psidii MF-1, a brazilian biotype.</title>
        <authorList>
            <person name="Quecine M.C."/>
            <person name="Pachon D.M.R."/>
            <person name="Bonatelli M.L."/>
            <person name="Correr F.H."/>
            <person name="Franceschini L.M."/>
            <person name="Leite T.F."/>
            <person name="Margarido G.R.A."/>
            <person name="Almeida C.A."/>
            <person name="Ferrarezi J.A."/>
            <person name="Labate C.A."/>
        </authorList>
    </citation>
    <scope>NUCLEOTIDE SEQUENCE</scope>
    <source>
        <strain evidence="8">MF-1</strain>
    </source>
</reference>
<dbReference type="InterPro" id="IPR041373">
    <property type="entry name" value="RT_RNaseH"/>
</dbReference>
<dbReference type="SUPFAM" id="SSF53098">
    <property type="entry name" value="Ribonuclease H-like"/>
    <property type="match status" value="1"/>
</dbReference>
<evidence type="ECO:0000313" key="9">
    <source>
        <dbReference type="Proteomes" id="UP000765509"/>
    </source>
</evidence>
<dbReference type="Gene3D" id="3.30.420.10">
    <property type="entry name" value="Ribonuclease H-like superfamily/Ribonuclease H"/>
    <property type="match status" value="1"/>
</dbReference>
<evidence type="ECO:0000256" key="5">
    <source>
        <dbReference type="ARBA" id="ARBA00022801"/>
    </source>
</evidence>
<accession>A0A9Q3CPQ7</accession>